<organism evidence="2 3">
    <name type="scientific">Candidatus Blautia merdigallinarum</name>
    <dbReference type="NCBI Taxonomy" id="2838495"/>
    <lineage>
        <taxon>Bacteria</taxon>
        <taxon>Bacillati</taxon>
        <taxon>Bacillota</taxon>
        <taxon>Clostridia</taxon>
        <taxon>Lachnospirales</taxon>
        <taxon>Lachnospiraceae</taxon>
        <taxon>Blautia</taxon>
    </lineage>
</organism>
<dbReference type="AlphaFoldDB" id="A0A9D2SLK7"/>
<protein>
    <submittedName>
        <fullName evidence="2">GNAT family N-acetyltransferase</fullName>
    </submittedName>
</protein>
<dbReference type="PANTHER" id="PTHR43415:SF3">
    <property type="entry name" value="GNAT-FAMILY ACETYLTRANSFERASE"/>
    <property type="match status" value="1"/>
</dbReference>
<dbReference type="Proteomes" id="UP000823893">
    <property type="component" value="Unassembled WGS sequence"/>
</dbReference>
<sequence length="161" mass="18901">ITCENIIISPMNEMESELYRRLRNRDDNRKEFFDQNIIEKEQQKKWFDKYLKRSDQIMFSVYLKDSKEFIGGLGVYDINMDKKIAEVGRIIIDKERCKGKGYGAEALKGTSRMARNMGLKHLYAYIYSGNQASIKTFQKAGYCISKKDSSEEVVKVLYEFK</sequence>
<evidence type="ECO:0000259" key="1">
    <source>
        <dbReference type="PROSITE" id="PS51186"/>
    </source>
</evidence>
<dbReference type="InterPro" id="IPR016181">
    <property type="entry name" value="Acyl_CoA_acyltransferase"/>
</dbReference>
<comment type="caution">
    <text evidence="2">The sequence shown here is derived from an EMBL/GenBank/DDBJ whole genome shotgun (WGS) entry which is preliminary data.</text>
</comment>
<dbReference type="EMBL" id="DWWV01000165">
    <property type="protein sequence ID" value="HJC11551.1"/>
    <property type="molecule type" value="Genomic_DNA"/>
</dbReference>
<dbReference type="Gene3D" id="3.40.630.30">
    <property type="match status" value="1"/>
</dbReference>
<evidence type="ECO:0000313" key="3">
    <source>
        <dbReference type="Proteomes" id="UP000823893"/>
    </source>
</evidence>
<dbReference type="GO" id="GO:0016747">
    <property type="term" value="F:acyltransferase activity, transferring groups other than amino-acyl groups"/>
    <property type="evidence" value="ECO:0007669"/>
    <property type="project" value="InterPro"/>
</dbReference>
<feature type="non-terminal residue" evidence="2">
    <location>
        <position position="1"/>
    </location>
</feature>
<dbReference type="InterPro" id="IPR000182">
    <property type="entry name" value="GNAT_dom"/>
</dbReference>
<dbReference type="Pfam" id="PF13302">
    <property type="entry name" value="Acetyltransf_3"/>
    <property type="match status" value="1"/>
</dbReference>
<dbReference type="SUPFAM" id="SSF55729">
    <property type="entry name" value="Acyl-CoA N-acyltransferases (Nat)"/>
    <property type="match status" value="1"/>
</dbReference>
<reference evidence="2" key="1">
    <citation type="journal article" date="2021" name="PeerJ">
        <title>Extensive microbial diversity within the chicken gut microbiome revealed by metagenomics and culture.</title>
        <authorList>
            <person name="Gilroy R."/>
            <person name="Ravi A."/>
            <person name="Getino M."/>
            <person name="Pursley I."/>
            <person name="Horton D.L."/>
            <person name="Alikhan N.F."/>
            <person name="Baker D."/>
            <person name="Gharbi K."/>
            <person name="Hall N."/>
            <person name="Watson M."/>
            <person name="Adriaenssens E.M."/>
            <person name="Foster-Nyarko E."/>
            <person name="Jarju S."/>
            <person name="Secka A."/>
            <person name="Antonio M."/>
            <person name="Oren A."/>
            <person name="Chaudhuri R.R."/>
            <person name="La Ragione R."/>
            <person name="Hildebrand F."/>
            <person name="Pallen M.J."/>
        </authorList>
    </citation>
    <scope>NUCLEOTIDE SEQUENCE</scope>
    <source>
        <strain evidence="2">ChiSxjej6B18-287</strain>
    </source>
</reference>
<dbReference type="PROSITE" id="PS51186">
    <property type="entry name" value="GNAT"/>
    <property type="match status" value="1"/>
</dbReference>
<feature type="domain" description="N-acetyltransferase" evidence="1">
    <location>
        <begin position="6"/>
        <end position="161"/>
    </location>
</feature>
<reference evidence="2" key="2">
    <citation type="submission" date="2021-04" db="EMBL/GenBank/DDBJ databases">
        <authorList>
            <person name="Gilroy R."/>
        </authorList>
    </citation>
    <scope>NUCLEOTIDE SEQUENCE</scope>
    <source>
        <strain evidence="2">ChiSxjej6B18-287</strain>
    </source>
</reference>
<proteinExistence type="predicted"/>
<dbReference type="PANTHER" id="PTHR43415">
    <property type="entry name" value="SPERMIDINE N(1)-ACETYLTRANSFERASE"/>
    <property type="match status" value="1"/>
</dbReference>
<name>A0A9D2SLK7_9FIRM</name>
<gene>
    <name evidence="2" type="ORF">H9935_12255</name>
</gene>
<evidence type="ECO:0000313" key="2">
    <source>
        <dbReference type="EMBL" id="HJC11551.1"/>
    </source>
</evidence>
<accession>A0A9D2SLK7</accession>